<gene>
    <name evidence="2" type="ORF">N4264_07475</name>
</gene>
<sequence length="400" mass="43119">MKIRLGNWLCGLLVAATATGSADAAEPYVPSDDGEVLVQLPASLRGQQTRIDGLKAQRDAAPTDVTVATELASHYLDVARRDRNLRYYGYAESAIQPWLSRADVPLATLVVRADIHQYFHRFDAAKADYLQVVRANPAYSKAWFSLAMISAAQADHETALAHCQALMRLNVHSWKLCRGAVSGGTSGIAQGQALLRSALDEIPSSAVDERIWALTALADIAVRLERIDEADIYFKEALALRKDSADVLLPYADFLLEQGRAQDALAVLANDGDTLNGAVRRCLALQVTSPGDIDACRLALKARFADSALRGDPPYFNEEVRANLYLFDDAARALALAKENWQMVKTPADAQLLLRAGLAANDVDAVTAVRQWLAPVAAANPALVRQLAVGPEASSHGAAP</sequence>
<dbReference type="InterPro" id="IPR011990">
    <property type="entry name" value="TPR-like_helical_dom_sf"/>
</dbReference>
<evidence type="ECO:0000256" key="1">
    <source>
        <dbReference type="SAM" id="SignalP"/>
    </source>
</evidence>
<dbReference type="SMART" id="SM00028">
    <property type="entry name" value="TPR"/>
    <property type="match status" value="3"/>
</dbReference>
<dbReference type="Gene3D" id="1.25.40.10">
    <property type="entry name" value="Tetratricopeptide repeat domain"/>
    <property type="match status" value="2"/>
</dbReference>
<feature type="signal peptide" evidence="1">
    <location>
        <begin position="1"/>
        <end position="24"/>
    </location>
</feature>
<evidence type="ECO:0000313" key="3">
    <source>
        <dbReference type="Proteomes" id="UP001064632"/>
    </source>
</evidence>
<accession>A0ABY6BIR3</accession>
<proteinExistence type="predicted"/>
<dbReference type="InterPro" id="IPR019734">
    <property type="entry name" value="TPR_rpt"/>
</dbReference>
<dbReference type="Pfam" id="PF13432">
    <property type="entry name" value="TPR_16"/>
    <property type="match status" value="2"/>
</dbReference>
<reference evidence="2" key="1">
    <citation type="submission" date="2022-09" db="EMBL/GenBank/DDBJ databases">
        <title>Tahibacter sp. nov., isolated from a fresh water.</title>
        <authorList>
            <person name="Baek J.H."/>
            <person name="Lee J.K."/>
            <person name="Kim J.M."/>
            <person name="Jeon C.O."/>
        </authorList>
    </citation>
    <scope>NUCLEOTIDE SEQUENCE</scope>
    <source>
        <strain evidence="2">W38</strain>
    </source>
</reference>
<dbReference type="Proteomes" id="UP001064632">
    <property type="component" value="Chromosome"/>
</dbReference>
<protein>
    <recommendedName>
        <fullName evidence="4">Tetratricopeptide repeat protein</fullName>
    </recommendedName>
</protein>
<name>A0ABY6BIR3_9GAMM</name>
<evidence type="ECO:0008006" key="4">
    <source>
        <dbReference type="Google" id="ProtNLM"/>
    </source>
</evidence>
<dbReference type="RefSeq" id="WP_261696436.1">
    <property type="nucleotide sequence ID" value="NZ_CP104694.1"/>
</dbReference>
<dbReference type="EMBL" id="CP104694">
    <property type="protein sequence ID" value="UXI69481.1"/>
    <property type="molecule type" value="Genomic_DNA"/>
</dbReference>
<feature type="chain" id="PRO_5047076370" description="Tetratricopeptide repeat protein" evidence="1">
    <location>
        <begin position="25"/>
        <end position="400"/>
    </location>
</feature>
<keyword evidence="1" id="KW-0732">Signal</keyword>
<evidence type="ECO:0000313" key="2">
    <source>
        <dbReference type="EMBL" id="UXI69481.1"/>
    </source>
</evidence>
<organism evidence="2 3">
    <name type="scientific">Tahibacter amnicola</name>
    <dbReference type="NCBI Taxonomy" id="2976241"/>
    <lineage>
        <taxon>Bacteria</taxon>
        <taxon>Pseudomonadati</taxon>
        <taxon>Pseudomonadota</taxon>
        <taxon>Gammaproteobacteria</taxon>
        <taxon>Lysobacterales</taxon>
        <taxon>Rhodanobacteraceae</taxon>
        <taxon>Tahibacter</taxon>
    </lineage>
</organism>
<dbReference type="SUPFAM" id="SSF48452">
    <property type="entry name" value="TPR-like"/>
    <property type="match status" value="1"/>
</dbReference>
<keyword evidence="3" id="KW-1185">Reference proteome</keyword>